<sequence length="279" mass="32067">MKHKIPTARFDSLPKRDLLLKLTADRFSKLSNNLNFESDIKRYQATSITAIAYLKETNQYRKQLQLCLKNFTGRTAETFSPEFILAVRKLYQEHLTNLGRSVIEFTEQKVNRKKTLDLDFSGAEISNAHFSGILENLFNDYGEGVLNLDYAPWTCRMARIYNCSKDTLNRLEGKLRTIGQFGCLDDAISFLEVRIGLHGRYTFKLLVDDLDELISDFLIDSSNGHINKVKAQKPVDELVKEAAGKYEILNAPNYLVNPEAYKSILKHRIKSTLKNRKFS</sequence>
<dbReference type="EMBL" id="JAGGJA010000005">
    <property type="protein sequence ID" value="MCW9706841.1"/>
    <property type="molecule type" value="Genomic_DNA"/>
</dbReference>
<gene>
    <name evidence="1" type="ORF">J6I44_08225</name>
</gene>
<organism evidence="1 2">
    <name type="scientific">Fodinibius salsisoli</name>
    <dbReference type="NCBI Taxonomy" id="2820877"/>
    <lineage>
        <taxon>Bacteria</taxon>
        <taxon>Pseudomonadati</taxon>
        <taxon>Balneolota</taxon>
        <taxon>Balneolia</taxon>
        <taxon>Balneolales</taxon>
        <taxon>Balneolaceae</taxon>
        <taxon>Fodinibius</taxon>
    </lineage>
</organism>
<evidence type="ECO:0000313" key="2">
    <source>
        <dbReference type="Proteomes" id="UP001207918"/>
    </source>
</evidence>
<dbReference type="Proteomes" id="UP001207918">
    <property type="component" value="Unassembled WGS sequence"/>
</dbReference>
<accession>A0ABT3PLN7</accession>
<name>A0ABT3PLN7_9BACT</name>
<proteinExistence type="predicted"/>
<protein>
    <submittedName>
        <fullName evidence="1">Uncharacterized protein</fullName>
    </submittedName>
</protein>
<reference evidence="1 2" key="1">
    <citation type="submission" date="2021-03" db="EMBL/GenBank/DDBJ databases">
        <title>Aliifodinibius sp. nov., a new bacterium isolated from saline soil.</title>
        <authorList>
            <person name="Galisteo C."/>
            <person name="De La Haba R."/>
            <person name="Sanchez-Porro C."/>
            <person name="Ventosa A."/>
        </authorList>
    </citation>
    <scope>NUCLEOTIDE SEQUENCE [LARGE SCALE GENOMIC DNA]</scope>
    <source>
        <strain evidence="1 2">1BSP15-2V2</strain>
    </source>
</reference>
<keyword evidence="2" id="KW-1185">Reference proteome</keyword>
<dbReference type="RefSeq" id="WP_265765581.1">
    <property type="nucleotide sequence ID" value="NZ_JAGGJA010000005.1"/>
</dbReference>
<evidence type="ECO:0000313" key="1">
    <source>
        <dbReference type="EMBL" id="MCW9706841.1"/>
    </source>
</evidence>
<comment type="caution">
    <text evidence="1">The sequence shown here is derived from an EMBL/GenBank/DDBJ whole genome shotgun (WGS) entry which is preliminary data.</text>
</comment>